<dbReference type="GO" id="GO:0016559">
    <property type="term" value="P:peroxisome fission"/>
    <property type="evidence" value="ECO:0007669"/>
    <property type="project" value="TreeGrafter"/>
</dbReference>
<dbReference type="InterPro" id="IPR016543">
    <property type="entry name" value="Fis1"/>
</dbReference>
<dbReference type="GO" id="GO:0000266">
    <property type="term" value="P:mitochondrial fission"/>
    <property type="evidence" value="ECO:0007669"/>
    <property type="project" value="InterPro"/>
</dbReference>
<dbReference type="EMBL" id="JYDL01000030">
    <property type="protein sequence ID" value="KRX22619.1"/>
    <property type="molecule type" value="Genomic_DNA"/>
</dbReference>
<evidence type="ECO:0000313" key="1">
    <source>
        <dbReference type="EMBL" id="KRX22619.1"/>
    </source>
</evidence>
<dbReference type="GO" id="GO:0005741">
    <property type="term" value="C:mitochondrial outer membrane"/>
    <property type="evidence" value="ECO:0007669"/>
    <property type="project" value="TreeGrafter"/>
</dbReference>
<reference evidence="1 2" key="1">
    <citation type="submission" date="2015-01" db="EMBL/GenBank/DDBJ databases">
        <title>Evolution of Trichinella species and genotypes.</title>
        <authorList>
            <person name="Korhonen P.K."/>
            <person name="Edoardo P."/>
            <person name="Giuseppe L.R."/>
            <person name="Gasser R.B."/>
        </authorList>
    </citation>
    <scope>NUCLEOTIDE SEQUENCE [LARGE SCALE GENOMIC DNA]</scope>
    <source>
        <strain evidence="1">ISS37</strain>
    </source>
</reference>
<dbReference type="AlphaFoldDB" id="A0A0V0S7C8"/>
<dbReference type="PANTHER" id="PTHR13247">
    <property type="entry name" value="TETRATRICOPEPTIDE REPEAT PROTEIN 11 TPR REPEAT PROTEIN 11"/>
    <property type="match status" value="1"/>
</dbReference>
<comment type="caution">
    <text evidence="1">The sequence shown here is derived from an EMBL/GenBank/DDBJ whole genome shotgun (WGS) entry which is preliminary data.</text>
</comment>
<dbReference type="InterPro" id="IPR011990">
    <property type="entry name" value="TPR-like_helical_dom_sf"/>
</dbReference>
<evidence type="ECO:0000313" key="2">
    <source>
        <dbReference type="Proteomes" id="UP000054630"/>
    </source>
</evidence>
<accession>A0A0V0S7C8</accession>
<dbReference type="InterPro" id="IPR028061">
    <property type="entry name" value="Fis1_TPR_C"/>
</dbReference>
<dbReference type="GO" id="GO:0005778">
    <property type="term" value="C:peroxisomal membrane"/>
    <property type="evidence" value="ECO:0007669"/>
    <property type="project" value="TreeGrafter"/>
</dbReference>
<protein>
    <submittedName>
        <fullName evidence="1">Mitochondrial fission 1 protein</fullName>
    </submittedName>
</protein>
<keyword evidence="2" id="KW-1185">Reference proteome</keyword>
<dbReference type="PANTHER" id="PTHR13247:SF0">
    <property type="entry name" value="MITOCHONDRIAL FISSION 1 PROTEIN"/>
    <property type="match status" value="1"/>
</dbReference>
<dbReference type="SUPFAM" id="SSF48452">
    <property type="entry name" value="TPR-like"/>
    <property type="match status" value="1"/>
</dbReference>
<dbReference type="Pfam" id="PF14853">
    <property type="entry name" value="Fis1_TPR_C"/>
    <property type="match status" value="1"/>
</dbReference>
<proteinExistence type="predicted"/>
<dbReference type="GO" id="GO:0000422">
    <property type="term" value="P:autophagy of mitochondrion"/>
    <property type="evidence" value="ECO:0007669"/>
    <property type="project" value="TreeGrafter"/>
</dbReference>
<gene>
    <name evidence="1" type="primary">Fis1</name>
    <name evidence="1" type="ORF">T07_8261</name>
</gene>
<dbReference type="STRING" id="6336.A0A0V0S7C8"/>
<sequence>MIRLLENLSSPVSQKELQNAERKFMSNYEKHSSWRCAAFEYACCLLRSGAADVRNGIRLFEDLLEANDNDDVDEVTNDQCIFCMAFGYYRLEEYATSLRIIKGLLEVKPCCKATLDLQKRVNYEITLRRIKSALWVAGGISIGMLSVISSVCDFHFWSAYFNSDSTSYSIYEHTVACLLLFQVDENKVWTREFKMAEILDSFGILACD</sequence>
<dbReference type="Gene3D" id="1.25.40.10">
    <property type="entry name" value="Tetratricopeptide repeat domain"/>
    <property type="match status" value="1"/>
</dbReference>
<name>A0A0V0S7C8_9BILA</name>
<dbReference type="OrthoDB" id="5919437at2759"/>
<organism evidence="1 2">
    <name type="scientific">Trichinella nelsoni</name>
    <dbReference type="NCBI Taxonomy" id="6336"/>
    <lineage>
        <taxon>Eukaryota</taxon>
        <taxon>Metazoa</taxon>
        <taxon>Ecdysozoa</taxon>
        <taxon>Nematoda</taxon>
        <taxon>Enoplea</taxon>
        <taxon>Dorylaimia</taxon>
        <taxon>Trichinellida</taxon>
        <taxon>Trichinellidae</taxon>
        <taxon>Trichinella</taxon>
    </lineage>
</organism>
<dbReference type="Proteomes" id="UP000054630">
    <property type="component" value="Unassembled WGS sequence"/>
</dbReference>